<dbReference type="GO" id="GO:0006508">
    <property type="term" value="P:proteolysis"/>
    <property type="evidence" value="ECO:0007669"/>
    <property type="project" value="UniProtKB-KW"/>
</dbReference>
<dbReference type="PANTHER" id="PTHR30237:SF2">
    <property type="entry name" value="MUREIN TETRAPEPTIDE CARBOXYPEPTIDASE"/>
    <property type="match status" value="1"/>
</dbReference>
<keyword evidence="3" id="KW-0645">Protease</keyword>
<dbReference type="GO" id="GO:0008236">
    <property type="term" value="F:serine-type peptidase activity"/>
    <property type="evidence" value="ECO:0007669"/>
    <property type="project" value="UniProtKB-KW"/>
</dbReference>
<feature type="active site" description="Charge relay system" evidence="6">
    <location>
        <position position="202"/>
    </location>
</feature>
<dbReference type="InterPro" id="IPR040921">
    <property type="entry name" value="Peptidase_S66C"/>
</dbReference>
<dbReference type="AlphaFoldDB" id="A0A238YFG1"/>
<dbReference type="InterPro" id="IPR027461">
    <property type="entry name" value="Carboxypeptidase_A_C_sf"/>
</dbReference>
<protein>
    <submittedName>
        <fullName evidence="9">Muramoyltetrapeptide carboxypeptidase</fullName>
    </submittedName>
</protein>
<dbReference type="Gene3D" id="3.50.30.60">
    <property type="entry name" value="LD-carboxypeptidase A C-terminal domain-like"/>
    <property type="match status" value="1"/>
</dbReference>
<feature type="active site" description="Charge relay system" evidence="6">
    <location>
        <position position="270"/>
    </location>
</feature>
<organism evidence="9 10">
    <name type="scientific">Actinoplanes regularis</name>
    <dbReference type="NCBI Taxonomy" id="52697"/>
    <lineage>
        <taxon>Bacteria</taxon>
        <taxon>Bacillati</taxon>
        <taxon>Actinomycetota</taxon>
        <taxon>Actinomycetes</taxon>
        <taxon>Micromonosporales</taxon>
        <taxon>Micromonosporaceae</taxon>
        <taxon>Actinoplanes</taxon>
    </lineage>
</organism>
<evidence type="ECO:0000256" key="6">
    <source>
        <dbReference type="PIRSR" id="PIRSR028757-1"/>
    </source>
</evidence>
<dbReference type="Gene3D" id="3.40.50.10740">
    <property type="entry name" value="Class I glutamine amidotransferase-like"/>
    <property type="match status" value="1"/>
</dbReference>
<dbReference type="InterPro" id="IPR027478">
    <property type="entry name" value="LdcA_N"/>
</dbReference>
<dbReference type="EMBL" id="FZNR01000004">
    <property type="protein sequence ID" value="SNR69800.1"/>
    <property type="molecule type" value="Genomic_DNA"/>
</dbReference>
<dbReference type="PIRSF" id="PIRSF028757">
    <property type="entry name" value="LD-carboxypeptidase"/>
    <property type="match status" value="1"/>
</dbReference>
<keyword evidence="2 9" id="KW-0121">Carboxypeptidase</keyword>
<evidence type="ECO:0000259" key="7">
    <source>
        <dbReference type="Pfam" id="PF02016"/>
    </source>
</evidence>
<dbReference type="InterPro" id="IPR029062">
    <property type="entry name" value="Class_I_gatase-like"/>
</dbReference>
<dbReference type="InterPro" id="IPR040449">
    <property type="entry name" value="Peptidase_S66_N"/>
</dbReference>
<gene>
    <name evidence="9" type="ORF">SAMN06264365_104513</name>
</gene>
<evidence type="ECO:0000256" key="2">
    <source>
        <dbReference type="ARBA" id="ARBA00022645"/>
    </source>
</evidence>
<dbReference type="InterPro" id="IPR003507">
    <property type="entry name" value="S66_fam"/>
</dbReference>
<dbReference type="GO" id="GO:0004180">
    <property type="term" value="F:carboxypeptidase activity"/>
    <property type="evidence" value="ECO:0007669"/>
    <property type="project" value="UniProtKB-KW"/>
</dbReference>
<evidence type="ECO:0000256" key="3">
    <source>
        <dbReference type="ARBA" id="ARBA00022670"/>
    </source>
</evidence>
<feature type="active site" description="Nucleophile" evidence="6">
    <location>
        <position position="103"/>
    </location>
</feature>
<reference evidence="9 10" key="1">
    <citation type="submission" date="2017-06" db="EMBL/GenBank/DDBJ databases">
        <authorList>
            <person name="Kim H.J."/>
            <person name="Triplett B.A."/>
        </authorList>
    </citation>
    <scope>NUCLEOTIDE SEQUENCE [LARGE SCALE GENOMIC DNA]</scope>
    <source>
        <strain evidence="9 10">DSM 43151</strain>
    </source>
</reference>
<feature type="domain" description="LD-carboxypeptidase N-terminal" evidence="7">
    <location>
        <begin position="8"/>
        <end position="123"/>
    </location>
</feature>
<keyword evidence="4" id="KW-0378">Hydrolase</keyword>
<dbReference type="Pfam" id="PF02016">
    <property type="entry name" value="Peptidase_S66"/>
    <property type="match status" value="1"/>
</dbReference>
<comment type="similarity">
    <text evidence="1">Belongs to the peptidase S66 family.</text>
</comment>
<evidence type="ECO:0000256" key="5">
    <source>
        <dbReference type="ARBA" id="ARBA00022825"/>
    </source>
</evidence>
<dbReference type="SUPFAM" id="SSF52317">
    <property type="entry name" value="Class I glutamine amidotransferase-like"/>
    <property type="match status" value="1"/>
</dbReference>
<evidence type="ECO:0000259" key="8">
    <source>
        <dbReference type="Pfam" id="PF17676"/>
    </source>
</evidence>
<evidence type="ECO:0000256" key="1">
    <source>
        <dbReference type="ARBA" id="ARBA00010233"/>
    </source>
</evidence>
<evidence type="ECO:0000313" key="10">
    <source>
        <dbReference type="Proteomes" id="UP000198415"/>
    </source>
</evidence>
<dbReference type="OrthoDB" id="9807329at2"/>
<name>A0A238YFG1_9ACTN</name>
<feature type="domain" description="LD-carboxypeptidase C-terminal" evidence="8">
    <location>
        <begin position="171"/>
        <end position="285"/>
    </location>
</feature>
<keyword evidence="10" id="KW-1185">Reference proteome</keyword>
<dbReference type="RefSeq" id="WP_089293726.1">
    <property type="nucleotide sequence ID" value="NZ_BOMU01000036.1"/>
</dbReference>
<sequence>MLRPGDRVRVIAPAGVPDTRLARGIQILEGFGLVVEPGAHLHDRYGYLAGTDEARLADLNAAFRDPGVRGVFAARGGYGVQRIIDRLDLAAVRRDPRVFVGFSDLTVLSGRLWTGAGLVSFYGPMVNWTDSRTGPAEIESLRRAVMTTDPIVLTRDPAEPSAAVSVPGVATGTLLGGNLTMLQASLGTRDLPDLRGAILLFEDTDESPYSYDRMLTHLIRSGALDRIAGVAIGQFTNAPTTDGQWTVAQAVADRLGGLGVPVLGGLRVGHGNGQLTVPLGARATIDTAAATLTVEAGVLPGRLG</sequence>
<dbReference type="PANTHER" id="PTHR30237">
    <property type="entry name" value="MURAMOYLTETRAPEPTIDE CARBOXYPEPTIDASE"/>
    <property type="match status" value="1"/>
</dbReference>
<accession>A0A238YFG1</accession>
<evidence type="ECO:0000256" key="4">
    <source>
        <dbReference type="ARBA" id="ARBA00022801"/>
    </source>
</evidence>
<dbReference type="Proteomes" id="UP000198415">
    <property type="component" value="Unassembled WGS sequence"/>
</dbReference>
<dbReference type="SUPFAM" id="SSF141986">
    <property type="entry name" value="LD-carboxypeptidase A C-terminal domain-like"/>
    <property type="match status" value="1"/>
</dbReference>
<dbReference type="CDD" id="cd07025">
    <property type="entry name" value="Peptidase_S66"/>
    <property type="match status" value="1"/>
</dbReference>
<keyword evidence="5" id="KW-0720">Serine protease</keyword>
<proteinExistence type="inferred from homology"/>
<evidence type="ECO:0000313" key="9">
    <source>
        <dbReference type="EMBL" id="SNR69800.1"/>
    </source>
</evidence>
<dbReference type="Pfam" id="PF17676">
    <property type="entry name" value="Peptidase_S66C"/>
    <property type="match status" value="1"/>
</dbReference>